<organism evidence="5 6">
    <name type="scientific">Amycolatopsis albidoflavus</name>
    <dbReference type="NCBI Taxonomy" id="102226"/>
    <lineage>
        <taxon>Bacteria</taxon>
        <taxon>Bacillati</taxon>
        <taxon>Actinomycetota</taxon>
        <taxon>Actinomycetes</taxon>
        <taxon>Pseudonocardiales</taxon>
        <taxon>Pseudonocardiaceae</taxon>
        <taxon>Amycolatopsis</taxon>
    </lineage>
</organism>
<name>A0ABW5ICA5_9PSEU</name>
<comment type="caution">
    <text evidence="5">The sequence shown here is derived from an EMBL/GenBank/DDBJ whole genome shotgun (WGS) entry which is preliminary data.</text>
</comment>
<dbReference type="PANTHER" id="PTHR46018:SF2">
    <property type="entry name" value="ZINC PHOSPHODIESTERASE ELAC PROTEIN 1"/>
    <property type="match status" value="1"/>
</dbReference>
<gene>
    <name evidence="5" type="ORF">ACFSUT_39535</name>
</gene>
<evidence type="ECO:0000256" key="1">
    <source>
        <dbReference type="ARBA" id="ARBA00022759"/>
    </source>
</evidence>
<reference evidence="6" key="1">
    <citation type="journal article" date="2019" name="Int. J. Syst. Evol. Microbiol.">
        <title>The Global Catalogue of Microorganisms (GCM) 10K type strain sequencing project: providing services to taxonomists for standard genome sequencing and annotation.</title>
        <authorList>
            <consortium name="The Broad Institute Genomics Platform"/>
            <consortium name="The Broad Institute Genome Sequencing Center for Infectious Disease"/>
            <person name="Wu L."/>
            <person name="Ma J."/>
        </authorList>
    </citation>
    <scope>NUCLEOTIDE SEQUENCE [LARGE SCALE GENOMIC DNA]</scope>
    <source>
        <strain evidence="6">CGMCC 4.7638</strain>
    </source>
</reference>
<evidence type="ECO:0000259" key="4">
    <source>
        <dbReference type="SMART" id="SM00849"/>
    </source>
</evidence>
<keyword evidence="1" id="KW-0540">Nuclease</keyword>
<sequence length="277" mass="29283">MRTEVVTLGTGGGPTPKPGRSAPCHAVRAGQATYLVDCGNGVARQLVAAGIPLGSLAAVFVTHLHSDHTADLGFLFQAAWSRLRAPVDVLGPPPLADMVGHFFGFQAYDIATRIRDEGRPPLRPFLREREISGPGVVHEDARVRVTAALVDHPPVVPAFGYRFDTEDRSVVFSGDTAYCANLAKLAEGADVLVHEAVYPPALEDGAGGFGGPAFRERMLRAHSTVGDAARTAEEAGVATLVLTSLFPPDGVPDEVWKSAARREFGGEVVVATDLMVL</sequence>
<dbReference type="CDD" id="cd07719">
    <property type="entry name" value="arylsulfatase_AtsA-like_MBL-fold"/>
    <property type="match status" value="1"/>
</dbReference>
<dbReference type="Proteomes" id="UP001597542">
    <property type="component" value="Unassembled WGS sequence"/>
</dbReference>
<feature type="domain" description="Metallo-beta-lactamase" evidence="4">
    <location>
        <begin position="21"/>
        <end position="211"/>
    </location>
</feature>
<dbReference type="RefSeq" id="WP_344286515.1">
    <property type="nucleotide sequence ID" value="NZ_BAAAHV010000026.1"/>
</dbReference>
<dbReference type="InterPro" id="IPR044094">
    <property type="entry name" value="AtsA-like_MBL-fold"/>
</dbReference>
<dbReference type="SUPFAM" id="SSF56281">
    <property type="entry name" value="Metallo-hydrolase/oxidoreductase"/>
    <property type="match status" value="1"/>
</dbReference>
<dbReference type="InterPro" id="IPR036866">
    <property type="entry name" value="RibonucZ/Hydroxyglut_hydro"/>
</dbReference>
<evidence type="ECO:0000313" key="6">
    <source>
        <dbReference type="Proteomes" id="UP001597542"/>
    </source>
</evidence>
<keyword evidence="1" id="KW-0255">Endonuclease</keyword>
<dbReference type="PANTHER" id="PTHR46018">
    <property type="entry name" value="ZINC PHOSPHODIESTERASE ELAC PROTEIN 1"/>
    <property type="match status" value="1"/>
</dbReference>
<proteinExistence type="predicted"/>
<evidence type="ECO:0000256" key="2">
    <source>
        <dbReference type="ARBA" id="ARBA00022801"/>
    </source>
</evidence>
<accession>A0ABW5ICA5</accession>
<evidence type="ECO:0000256" key="3">
    <source>
        <dbReference type="SAM" id="MobiDB-lite"/>
    </source>
</evidence>
<dbReference type="EMBL" id="JBHUKQ010000021">
    <property type="protein sequence ID" value="MFD2486422.1"/>
    <property type="molecule type" value="Genomic_DNA"/>
</dbReference>
<keyword evidence="6" id="KW-1185">Reference proteome</keyword>
<dbReference type="InterPro" id="IPR001279">
    <property type="entry name" value="Metallo-B-lactamas"/>
</dbReference>
<keyword evidence="2" id="KW-0378">Hydrolase</keyword>
<evidence type="ECO:0000313" key="5">
    <source>
        <dbReference type="EMBL" id="MFD2486422.1"/>
    </source>
</evidence>
<protein>
    <submittedName>
        <fullName evidence="5">MBL fold metallo-hydrolase</fullName>
    </submittedName>
</protein>
<dbReference type="SMART" id="SM00849">
    <property type="entry name" value="Lactamase_B"/>
    <property type="match status" value="1"/>
</dbReference>
<dbReference type="Pfam" id="PF12706">
    <property type="entry name" value="Lactamase_B_2"/>
    <property type="match status" value="1"/>
</dbReference>
<feature type="region of interest" description="Disordered" evidence="3">
    <location>
        <begin position="1"/>
        <end position="22"/>
    </location>
</feature>
<dbReference type="Gene3D" id="3.60.15.10">
    <property type="entry name" value="Ribonuclease Z/Hydroxyacylglutathione hydrolase-like"/>
    <property type="match status" value="1"/>
</dbReference>